<dbReference type="InterPro" id="IPR018306">
    <property type="entry name" value="Phage_T5_Orf172_DNA-bd"/>
</dbReference>
<dbReference type="SMART" id="SM00974">
    <property type="entry name" value="T5orf172"/>
    <property type="match status" value="1"/>
</dbReference>
<dbReference type="Proteomes" id="UP001597055">
    <property type="component" value="Unassembled WGS sequence"/>
</dbReference>
<name>A0ABW3AM52_9MICO</name>
<organism evidence="2 3">
    <name type="scientific">Microbacterium insulae</name>
    <dbReference type="NCBI Taxonomy" id="483014"/>
    <lineage>
        <taxon>Bacteria</taxon>
        <taxon>Bacillati</taxon>
        <taxon>Actinomycetota</taxon>
        <taxon>Actinomycetes</taxon>
        <taxon>Micrococcales</taxon>
        <taxon>Microbacteriaceae</taxon>
        <taxon>Microbacterium</taxon>
    </lineage>
</organism>
<protein>
    <submittedName>
        <fullName evidence="2">GIY-YIG nuclease family protein</fullName>
    </submittedName>
</protein>
<evidence type="ECO:0000313" key="3">
    <source>
        <dbReference type="Proteomes" id="UP001597055"/>
    </source>
</evidence>
<accession>A0ABW3AM52</accession>
<proteinExistence type="predicted"/>
<comment type="caution">
    <text evidence="2">The sequence shown here is derived from an EMBL/GenBank/DDBJ whole genome shotgun (WGS) entry which is preliminary data.</text>
</comment>
<keyword evidence="3" id="KW-1185">Reference proteome</keyword>
<gene>
    <name evidence="2" type="ORF">ACFQ0P_13125</name>
</gene>
<evidence type="ECO:0000313" key="2">
    <source>
        <dbReference type="EMBL" id="MFD0791344.1"/>
    </source>
</evidence>
<evidence type="ECO:0000259" key="1">
    <source>
        <dbReference type="SMART" id="SM00974"/>
    </source>
</evidence>
<sequence length="177" mass="19782">MASGCRGPVPADAPIPLCEWHLAVASDWEQRRNGVTDALPSPCALCGSRLGVRHGSAWLCAVCEWRYGEVVDAELPPPRVDVVYYLRYDDRIKIGTTANPRQRLAAIWHDELLAFERGDRAVERRRHVQFADDRFGGTEWFRRSPALEAHVGSLAAGVDDPWLLHARWVSEAVARSG</sequence>
<dbReference type="EMBL" id="JBHTII010000002">
    <property type="protein sequence ID" value="MFD0791344.1"/>
    <property type="molecule type" value="Genomic_DNA"/>
</dbReference>
<dbReference type="Pfam" id="PF10544">
    <property type="entry name" value="T5orf172"/>
    <property type="match status" value="1"/>
</dbReference>
<reference evidence="3" key="1">
    <citation type="journal article" date="2019" name="Int. J. Syst. Evol. Microbiol.">
        <title>The Global Catalogue of Microorganisms (GCM) 10K type strain sequencing project: providing services to taxonomists for standard genome sequencing and annotation.</title>
        <authorList>
            <consortium name="The Broad Institute Genomics Platform"/>
            <consortium name="The Broad Institute Genome Sequencing Center for Infectious Disease"/>
            <person name="Wu L."/>
            <person name="Ma J."/>
        </authorList>
    </citation>
    <scope>NUCLEOTIDE SEQUENCE [LARGE SCALE GENOMIC DNA]</scope>
    <source>
        <strain evidence="3">CCUG 54523</strain>
    </source>
</reference>
<feature type="domain" description="Bacteriophage T5 Orf172 DNA-binding" evidence="1">
    <location>
        <begin position="86"/>
        <end position="154"/>
    </location>
</feature>
<dbReference type="RefSeq" id="WP_204981415.1">
    <property type="nucleotide sequence ID" value="NZ_JBHTII010000002.1"/>
</dbReference>